<evidence type="ECO:0000256" key="1">
    <source>
        <dbReference type="SAM" id="MobiDB-lite"/>
    </source>
</evidence>
<accession>A0AAQ4F3I0</accession>
<dbReference type="Proteomes" id="UP001321473">
    <property type="component" value="Unassembled WGS sequence"/>
</dbReference>
<dbReference type="EMBL" id="JARKHS020007424">
    <property type="protein sequence ID" value="KAK8781710.1"/>
    <property type="molecule type" value="Genomic_DNA"/>
</dbReference>
<feature type="region of interest" description="Disordered" evidence="1">
    <location>
        <begin position="57"/>
        <end position="80"/>
    </location>
</feature>
<reference evidence="2 3" key="1">
    <citation type="journal article" date="2023" name="Arcadia Sci">
        <title>De novo assembly of a long-read Amblyomma americanum tick genome.</title>
        <authorList>
            <person name="Chou S."/>
            <person name="Poskanzer K.E."/>
            <person name="Rollins M."/>
            <person name="Thuy-Boun P.S."/>
        </authorList>
    </citation>
    <scope>NUCLEOTIDE SEQUENCE [LARGE SCALE GENOMIC DNA]</scope>
    <source>
        <strain evidence="2">F_SG_1</strain>
        <tissue evidence="2">Salivary glands</tissue>
    </source>
</reference>
<evidence type="ECO:0000313" key="3">
    <source>
        <dbReference type="Proteomes" id="UP001321473"/>
    </source>
</evidence>
<organism evidence="2 3">
    <name type="scientific">Amblyomma americanum</name>
    <name type="common">Lone star tick</name>
    <dbReference type="NCBI Taxonomy" id="6943"/>
    <lineage>
        <taxon>Eukaryota</taxon>
        <taxon>Metazoa</taxon>
        <taxon>Ecdysozoa</taxon>
        <taxon>Arthropoda</taxon>
        <taxon>Chelicerata</taxon>
        <taxon>Arachnida</taxon>
        <taxon>Acari</taxon>
        <taxon>Parasitiformes</taxon>
        <taxon>Ixodida</taxon>
        <taxon>Ixodoidea</taxon>
        <taxon>Ixodidae</taxon>
        <taxon>Amblyomminae</taxon>
        <taxon>Amblyomma</taxon>
    </lineage>
</organism>
<name>A0AAQ4F3I0_AMBAM</name>
<gene>
    <name evidence="2" type="ORF">V5799_016955</name>
</gene>
<keyword evidence="3" id="KW-1185">Reference proteome</keyword>
<sequence>MHGSTNQRNKIARRFVPRNSCRLRTPEKTAQAKEMLLRLPSIERLAEALAGARRFSRWRLGGEPAKSDNGRAGNNSRRAW</sequence>
<dbReference type="AlphaFoldDB" id="A0AAQ4F3I0"/>
<proteinExistence type="predicted"/>
<evidence type="ECO:0000313" key="2">
    <source>
        <dbReference type="EMBL" id="KAK8781710.1"/>
    </source>
</evidence>
<protein>
    <submittedName>
        <fullName evidence="2">Uncharacterized protein</fullName>
    </submittedName>
</protein>
<comment type="caution">
    <text evidence="2">The sequence shown here is derived from an EMBL/GenBank/DDBJ whole genome shotgun (WGS) entry which is preliminary data.</text>
</comment>